<keyword evidence="5" id="KW-0547">Nucleotide-binding</keyword>
<dbReference type="PROSITE" id="PS50110">
    <property type="entry name" value="RESPONSE_REGULATORY"/>
    <property type="match status" value="1"/>
</dbReference>
<dbReference type="Gene3D" id="3.40.50.2300">
    <property type="match status" value="1"/>
</dbReference>
<dbReference type="EC" id="2.7.13.3" evidence="13"/>
<keyword evidence="6" id="KW-0067">ATP-binding</keyword>
<feature type="domain" description="Response regulatory" evidence="11">
    <location>
        <begin position="75"/>
        <end position="194"/>
    </location>
</feature>
<evidence type="ECO:0000256" key="9">
    <source>
        <dbReference type="ARBA" id="ARBA00023136"/>
    </source>
</evidence>
<evidence type="ECO:0000256" key="4">
    <source>
        <dbReference type="ARBA" id="ARBA00022692"/>
    </source>
</evidence>
<evidence type="ECO:0000259" key="12">
    <source>
        <dbReference type="PROSITE" id="PS50894"/>
    </source>
</evidence>
<evidence type="ECO:0000256" key="5">
    <source>
        <dbReference type="ARBA" id="ARBA00022741"/>
    </source>
</evidence>
<dbReference type="InterPro" id="IPR003594">
    <property type="entry name" value="HATPase_dom"/>
</dbReference>
<dbReference type="SMART" id="SM00073">
    <property type="entry name" value="HPT"/>
    <property type="match status" value="1"/>
</dbReference>
<dbReference type="GO" id="GO:0004673">
    <property type="term" value="F:protein histidine kinase activity"/>
    <property type="evidence" value="ECO:0007669"/>
    <property type="project" value="UniProtKB-EC"/>
</dbReference>
<evidence type="ECO:0000313" key="13">
    <source>
        <dbReference type="EMBL" id="OIQ98677.1"/>
    </source>
</evidence>
<feature type="domain" description="Histidine kinase" evidence="10">
    <location>
        <begin position="1"/>
        <end position="43"/>
    </location>
</feature>
<dbReference type="SUPFAM" id="SSF55874">
    <property type="entry name" value="ATPase domain of HSP90 chaperone/DNA topoisomerase II/histidine kinase"/>
    <property type="match status" value="1"/>
</dbReference>
<dbReference type="GO" id="GO:0005886">
    <property type="term" value="C:plasma membrane"/>
    <property type="evidence" value="ECO:0007669"/>
    <property type="project" value="UniProtKB-SubCell"/>
</dbReference>
<keyword evidence="4" id="KW-0812">Transmembrane</keyword>
<evidence type="ECO:0000256" key="2">
    <source>
        <dbReference type="ARBA" id="ARBA00022475"/>
    </source>
</evidence>
<keyword evidence="13" id="KW-0808">Transferase</keyword>
<gene>
    <name evidence="13" type="primary">bvgS_4</name>
    <name evidence="13" type="ORF">GALL_193350</name>
</gene>
<dbReference type="EMBL" id="MLJW01000116">
    <property type="protein sequence ID" value="OIQ98677.1"/>
    <property type="molecule type" value="Genomic_DNA"/>
</dbReference>
<sequence length="334" mass="36223">MYGGTGLGLAICRRLSEMMDGQIGVESELGRGSTFSITLTLPISAAIGEGLQIQSLEVKHKKIEPLFDGGTEAPLVLAVDDHPINRDLLARQIRLLGLRAETAENGLVALSMWKEGGFMLVITDCHMPEMDGYALSRAIRKIEAEQGRAHMPIIAWTANALAEESDRCQAAGMDELLVKPADMTRLRKILAKQLAVAEPGDTQPAASLHDAENGEAGSLIDYDVLNMVVPDKEAQIRLLRDFQAHIRTDLAKLMEALLQDEPVDAANIVHRMKGSSRMVGAMRMANACAAIEQAARNADMAGARQKKVFLDNIIVQMETLIDSLMSAANPMATK</sequence>
<accession>A0A1J5SEP2</accession>
<dbReference type="SUPFAM" id="SSF47226">
    <property type="entry name" value="Histidine-containing phosphotransfer domain, HPT domain"/>
    <property type="match status" value="1"/>
</dbReference>
<keyword evidence="9" id="KW-0472">Membrane</keyword>
<dbReference type="GO" id="GO:0005524">
    <property type="term" value="F:ATP binding"/>
    <property type="evidence" value="ECO:0007669"/>
    <property type="project" value="UniProtKB-KW"/>
</dbReference>
<dbReference type="InterPro" id="IPR011006">
    <property type="entry name" value="CheY-like_superfamily"/>
</dbReference>
<dbReference type="CDD" id="cd17546">
    <property type="entry name" value="REC_hyHK_CKI1_RcsC-like"/>
    <property type="match status" value="1"/>
</dbReference>
<keyword evidence="8" id="KW-0902">Two-component regulatory system</keyword>
<evidence type="ECO:0000256" key="6">
    <source>
        <dbReference type="ARBA" id="ARBA00022840"/>
    </source>
</evidence>
<dbReference type="CDD" id="cd00088">
    <property type="entry name" value="HPT"/>
    <property type="match status" value="1"/>
</dbReference>
<keyword evidence="3" id="KW-0597">Phosphoprotein</keyword>
<evidence type="ECO:0000259" key="10">
    <source>
        <dbReference type="PROSITE" id="PS50109"/>
    </source>
</evidence>
<evidence type="ECO:0000256" key="8">
    <source>
        <dbReference type="ARBA" id="ARBA00023012"/>
    </source>
</evidence>
<dbReference type="Gene3D" id="3.30.565.10">
    <property type="entry name" value="Histidine kinase-like ATPase, C-terminal domain"/>
    <property type="match status" value="1"/>
</dbReference>
<dbReference type="PANTHER" id="PTHR45339">
    <property type="entry name" value="HYBRID SIGNAL TRANSDUCTION HISTIDINE KINASE J"/>
    <property type="match status" value="1"/>
</dbReference>
<keyword evidence="7" id="KW-1133">Transmembrane helix</keyword>
<dbReference type="PROSITE" id="PS50109">
    <property type="entry name" value="HIS_KIN"/>
    <property type="match status" value="1"/>
</dbReference>
<dbReference type="SMART" id="SM00448">
    <property type="entry name" value="REC"/>
    <property type="match status" value="1"/>
</dbReference>
<dbReference type="InterPro" id="IPR001789">
    <property type="entry name" value="Sig_transdc_resp-reg_receiver"/>
</dbReference>
<evidence type="ECO:0000256" key="7">
    <source>
        <dbReference type="ARBA" id="ARBA00022989"/>
    </source>
</evidence>
<reference evidence="13" key="1">
    <citation type="submission" date="2016-10" db="EMBL/GenBank/DDBJ databases">
        <title>Sequence of Gallionella enrichment culture.</title>
        <authorList>
            <person name="Poehlein A."/>
            <person name="Muehling M."/>
            <person name="Daniel R."/>
        </authorList>
    </citation>
    <scope>NUCLEOTIDE SEQUENCE</scope>
</reference>
<dbReference type="InterPro" id="IPR008207">
    <property type="entry name" value="Sig_transdc_His_kin_Hpt_dom"/>
</dbReference>
<dbReference type="InterPro" id="IPR036641">
    <property type="entry name" value="HPT_dom_sf"/>
</dbReference>
<evidence type="ECO:0000256" key="1">
    <source>
        <dbReference type="ARBA" id="ARBA00004651"/>
    </source>
</evidence>
<dbReference type="Pfam" id="PF01627">
    <property type="entry name" value="Hpt"/>
    <property type="match status" value="1"/>
</dbReference>
<dbReference type="InterPro" id="IPR036890">
    <property type="entry name" value="HATPase_C_sf"/>
</dbReference>
<feature type="domain" description="HPt" evidence="12">
    <location>
        <begin position="231"/>
        <end position="334"/>
    </location>
</feature>
<comment type="subcellular location">
    <subcellularLocation>
        <location evidence="1">Cell membrane</location>
        <topology evidence="1">Multi-pass membrane protein</topology>
    </subcellularLocation>
</comment>
<organism evidence="13">
    <name type="scientific">mine drainage metagenome</name>
    <dbReference type="NCBI Taxonomy" id="410659"/>
    <lineage>
        <taxon>unclassified sequences</taxon>
        <taxon>metagenomes</taxon>
        <taxon>ecological metagenomes</taxon>
    </lineage>
</organism>
<dbReference type="PRINTS" id="PR00344">
    <property type="entry name" value="BCTRLSENSOR"/>
</dbReference>
<comment type="caution">
    <text evidence="13">The sequence shown here is derived from an EMBL/GenBank/DDBJ whole genome shotgun (WGS) entry which is preliminary data.</text>
</comment>
<name>A0A1J5SEP2_9ZZZZ</name>
<dbReference type="InterPro" id="IPR005467">
    <property type="entry name" value="His_kinase_dom"/>
</dbReference>
<dbReference type="PROSITE" id="PS50894">
    <property type="entry name" value="HPT"/>
    <property type="match status" value="1"/>
</dbReference>
<dbReference type="Pfam" id="PF00072">
    <property type="entry name" value="Response_reg"/>
    <property type="match status" value="1"/>
</dbReference>
<dbReference type="AlphaFoldDB" id="A0A1J5SEP2"/>
<dbReference type="SUPFAM" id="SSF52172">
    <property type="entry name" value="CheY-like"/>
    <property type="match status" value="1"/>
</dbReference>
<proteinExistence type="predicted"/>
<dbReference type="InterPro" id="IPR004358">
    <property type="entry name" value="Sig_transdc_His_kin-like_C"/>
</dbReference>
<evidence type="ECO:0000259" key="11">
    <source>
        <dbReference type="PROSITE" id="PS50110"/>
    </source>
</evidence>
<dbReference type="GO" id="GO:0000160">
    <property type="term" value="P:phosphorelay signal transduction system"/>
    <property type="evidence" value="ECO:0007669"/>
    <property type="project" value="UniProtKB-KW"/>
</dbReference>
<keyword evidence="2" id="KW-1003">Cell membrane</keyword>
<evidence type="ECO:0000256" key="3">
    <source>
        <dbReference type="ARBA" id="ARBA00022553"/>
    </source>
</evidence>
<protein>
    <submittedName>
        <fullName evidence="13">Virulence sensor protein BvgS</fullName>
        <ecNumber evidence="13">2.7.13.3</ecNumber>
    </submittedName>
</protein>
<dbReference type="Pfam" id="PF02518">
    <property type="entry name" value="HATPase_c"/>
    <property type="match status" value="1"/>
</dbReference>
<dbReference type="PANTHER" id="PTHR45339:SF1">
    <property type="entry name" value="HYBRID SIGNAL TRANSDUCTION HISTIDINE KINASE J"/>
    <property type="match status" value="1"/>
</dbReference>
<dbReference type="Gene3D" id="1.20.120.160">
    <property type="entry name" value="HPT domain"/>
    <property type="match status" value="1"/>
</dbReference>